<sequence length="120" mass="13790">MLTAQQHLFEANGAHRYQVLLPPNTKGKKQVNLLAISLRLLFTLGRGLGLFKRSTSFHSERRKTRSKQELQQLECQGQEEAREVSFGKQAKPLNLSAYRKEQGPTTYRQRQDSKLMGTFL</sequence>
<keyword evidence="2" id="KW-1185">Reference proteome</keyword>
<evidence type="ECO:0000313" key="1">
    <source>
        <dbReference type="EMBL" id="GAU48479.1"/>
    </source>
</evidence>
<organism evidence="1 2">
    <name type="scientific">Trifolium subterraneum</name>
    <name type="common">Subterranean clover</name>
    <dbReference type="NCBI Taxonomy" id="3900"/>
    <lineage>
        <taxon>Eukaryota</taxon>
        <taxon>Viridiplantae</taxon>
        <taxon>Streptophyta</taxon>
        <taxon>Embryophyta</taxon>
        <taxon>Tracheophyta</taxon>
        <taxon>Spermatophyta</taxon>
        <taxon>Magnoliopsida</taxon>
        <taxon>eudicotyledons</taxon>
        <taxon>Gunneridae</taxon>
        <taxon>Pentapetalae</taxon>
        <taxon>rosids</taxon>
        <taxon>fabids</taxon>
        <taxon>Fabales</taxon>
        <taxon>Fabaceae</taxon>
        <taxon>Papilionoideae</taxon>
        <taxon>50 kb inversion clade</taxon>
        <taxon>NPAAA clade</taxon>
        <taxon>Hologalegina</taxon>
        <taxon>IRL clade</taxon>
        <taxon>Trifolieae</taxon>
        <taxon>Trifolium</taxon>
    </lineage>
</organism>
<protein>
    <submittedName>
        <fullName evidence="1">Uncharacterized protein</fullName>
    </submittedName>
</protein>
<gene>
    <name evidence="1" type="ORF">TSUD_291640</name>
</gene>
<dbReference type="AlphaFoldDB" id="A0A2Z6PNQ5"/>
<evidence type="ECO:0000313" key="2">
    <source>
        <dbReference type="Proteomes" id="UP000242715"/>
    </source>
</evidence>
<proteinExistence type="predicted"/>
<dbReference type="Proteomes" id="UP000242715">
    <property type="component" value="Unassembled WGS sequence"/>
</dbReference>
<dbReference type="EMBL" id="DF974429">
    <property type="protein sequence ID" value="GAU48479.1"/>
    <property type="molecule type" value="Genomic_DNA"/>
</dbReference>
<reference evidence="2" key="1">
    <citation type="journal article" date="2017" name="Front. Plant Sci.">
        <title>Climate Clever Clovers: New Paradigm to Reduce the Environmental Footprint of Ruminants by Breeding Low Methanogenic Forages Utilizing Haplotype Variation.</title>
        <authorList>
            <person name="Kaur P."/>
            <person name="Appels R."/>
            <person name="Bayer P.E."/>
            <person name="Keeble-Gagnere G."/>
            <person name="Wang J."/>
            <person name="Hirakawa H."/>
            <person name="Shirasawa K."/>
            <person name="Vercoe P."/>
            <person name="Stefanova K."/>
            <person name="Durmic Z."/>
            <person name="Nichols P."/>
            <person name="Revell C."/>
            <person name="Isobe S.N."/>
            <person name="Edwards D."/>
            <person name="Erskine W."/>
        </authorList>
    </citation>
    <scope>NUCLEOTIDE SEQUENCE [LARGE SCALE GENOMIC DNA]</scope>
    <source>
        <strain evidence="2">cv. Daliak</strain>
    </source>
</reference>
<accession>A0A2Z6PNQ5</accession>
<name>A0A2Z6PNQ5_TRISU</name>